<comment type="similarity">
    <text evidence="1">Belongs to the transferase hexapeptide repeat family.</text>
</comment>
<keyword evidence="2 4" id="KW-0808">Transferase</keyword>
<dbReference type="GO" id="GO:0008374">
    <property type="term" value="F:O-acyltransferase activity"/>
    <property type="evidence" value="ECO:0007669"/>
    <property type="project" value="TreeGrafter"/>
</dbReference>
<dbReference type="PANTHER" id="PTHR23416">
    <property type="entry name" value="SIALIC ACID SYNTHASE-RELATED"/>
    <property type="match status" value="1"/>
</dbReference>
<dbReference type="PROSITE" id="PS00101">
    <property type="entry name" value="HEXAPEP_TRANSFERASES"/>
    <property type="match status" value="1"/>
</dbReference>
<dbReference type="Proteomes" id="UP000031196">
    <property type="component" value="Unassembled WGS sequence"/>
</dbReference>
<comment type="caution">
    <text evidence="4">The sequence shown here is derived from an EMBL/GenBank/DDBJ whole genome shotgun (WGS) entry which is preliminary data.</text>
</comment>
<keyword evidence="3" id="KW-0677">Repeat</keyword>
<accession>A0A0B4DYC2</accession>
<dbReference type="AlphaFoldDB" id="A0A0B4DYC2"/>
<dbReference type="InterPro" id="IPR018357">
    <property type="entry name" value="Hexapep_transf_CS"/>
</dbReference>
<sequence length="130" mass="13681">MVFFAPRGIALGNNSIVGNDCFLDGRLGLSIGDNVNIGGHVQIFTVGHDPQSDSFGTKGGPVRVDDRAYVASRATVLPNVRIGEGAVVAAGAVVTKDVQPYTIVAGVPAVPVGKRTRDLSYELDFHMPFQ</sequence>
<dbReference type="Gene3D" id="2.160.10.10">
    <property type="entry name" value="Hexapeptide repeat proteins"/>
    <property type="match status" value="1"/>
</dbReference>
<proteinExistence type="inferred from homology"/>
<reference evidence="4 5" key="1">
    <citation type="submission" date="2014-12" db="EMBL/GenBank/DDBJ databases">
        <title>Genome sequencing of Arthrobacter phenanthrenivorans SWC37.</title>
        <authorList>
            <person name="Tan P.W."/>
            <person name="Chan K.-G."/>
        </authorList>
    </citation>
    <scope>NUCLEOTIDE SEQUENCE [LARGE SCALE GENOMIC DNA]</scope>
    <source>
        <strain evidence="4 5">SWC37</strain>
    </source>
</reference>
<dbReference type="GO" id="GO:0005829">
    <property type="term" value="C:cytosol"/>
    <property type="evidence" value="ECO:0007669"/>
    <property type="project" value="TreeGrafter"/>
</dbReference>
<dbReference type="Pfam" id="PF00132">
    <property type="entry name" value="Hexapep"/>
    <property type="match status" value="1"/>
</dbReference>
<organism evidence="4 5">
    <name type="scientific">Pseudarthrobacter phenanthrenivorans</name>
    <name type="common">Arthrobacter phenanthrenivorans</name>
    <dbReference type="NCBI Taxonomy" id="361575"/>
    <lineage>
        <taxon>Bacteria</taxon>
        <taxon>Bacillati</taxon>
        <taxon>Actinomycetota</taxon>
        <taxon>Actinomycetes</taxon>
        <taxon>Micrococcales</taxon>
        <taxon>Micrococcaceae</taxon>
        <taxon>Pseudarthrobacter</taxon>
    </lineage>
</organism>
<dbReference type="SUPFAM" id="SSF51161">
    <property type="entry name" value="Trimeric LpxA-like enzymes"/>
    <property type="match status" value="1"/>
</dbReference>
<evidence type="ECO:0000256" key="1">
    <source>
        <dbReference type="ARBA" id="ARBA00007274"/>
    </source>
</evidence>
<gene>
    <name evidence="4" type="ORF">RM50_01875</name>
</gene>
<dbReference type="PANTHER" id="PTHR23416:SF23">
    <property type="entry name" value="ACETYLTRANSFERASE C18B11.09C-RELATED"/>
    <property type="match status" value="1"/>
</dbReference>
<protein>
    <submittedName>
        <fullName evidence="4">Acetyltransferase</fullName>
    </submittedName>
</protein>
<evidence type="ECO:0000256" key="3">
    <source>
        <dbReference type="ARBA" id="ARBA00022737"/>
    </source>
</evidence>
<dbReference type="InterPro" id="IPR051159">
    <property type="entry name" value="Hexapeptide_acetyltransf"/>
</dbReference>
<name>A0A0B4DYC2_PSEPS</name>
<evidence type="ECO:0000313" key="5">
    <source>
        <dbReference type="Proteomes" id="UP000031196"/>
    </source>
</evidence>
<dbReference type="InterPro" id="IPR001451">
    <property type="entry name" value="Hexapep"/>
</dbReference>
<dbReference type="InterPro" id="IPR011004">
    <property type="entry name" value="Trimer_LpxA-like_sf"/>
</dbReference>
<evidence type="ECO:0000256" key="2">
    <source>
        <dbReference type="ARBA" id="ARBA00022679"/>
    </source>
</evidence>
<dbReference type="EMBL" id="JWTB01000004">
    <property type="protein sequence ID" value="KIC69480.1"/>
    <property type="molecule type" value="Genomic_DNA"/>
</dbReference>
<evidence type="ECO:0000313" key="4">
    <source>
        <dbReference type="EMBL" id="KIC69480.1"/>
    </source>
</evidence>
<dbReference type="CDD" id="cd04647">
    <property type="entry name" value="LbH_MAT_like"/>
    <property type="match status" value="1"/>
</dbReference>